<gene>
    <name evidence="8" type="ORF">IG193_00185</name>
</gene>
<dbReference type="RefSeq" id="WP_192818893.1">
    <property type="nucleotide sequence ID" value="NZ_CP062310.1"/>
</dbReference>
<evidence type="ECO:0000256" key="1">
    <source>
        <dbReference type="ARBA" id="ARBA00004651"/>
    </source>
</evidence>
<dbReference type="GeneID" id="59148267"/>
<evidence type="ECO:0000256" key="2">
    <source>
        <dbReference type="ARBA" id="ARBA00022475"/>
    </source>
</evidence>
<feature type="domain" description="Cytochrome b561 bacterial/Ni-hydrogenase" evidence="7">
    <location>
        <begin position="11"/>
        <end position="215"/>
    </location>
</feature>
<feature type="transmembrane region" description="Helical" evidence="6">
    <location>
        <begin position="144"/>
        <end position="173"/>
    </location>
</feature>
<protein>
    <submittedName>
        <fullName evidence="8">Cytochrome b/b6 domain-containing protein</fullName>
    </submittedName>
</protein>
<dbReference type="PANTHER" id="PTHR30485">
    <property type="entry name" value="NI/FE-HYDROGENASE 1 B-TYPE CYTOCHROME SUBUNIT"/>
    <property type="match status" value="1"/>
</dbReference>
<evidence type="ECO:0000256" key="5">
    <source>
        <dbReference type="ARBA" id="ARBA00023136"/>
    </source>
</evidence>
<keyword evidence="2" id="KW-1003">Cell membrane</keyword>
<evidence type="ECO:0000259" key="7">
    <source>
        <dbReference type="Pfam" id="PF01292"/>
    </source>
</evidence>
<evidence type="ECO:0000256" key="6">
    <source>
        <dbReference type="SAM" id="Phobius"/>
    </source>
</evidence>
<feature type="transmembrane region" description="Helical" evidence="6">
    <location>
        <begin position="74"/>
        <end position="97"/>
    </location>
</feature>
<dbReference type="EMBL" id="CP062310">
    <property type="protein sequence ID" value="QOJ78921.1"/>
    <property type="molecule type" value="Genomic_DNA"/>
</dbReference>
<dbReference type="InParanoid" id="A0A7L9FH15"/>
<dbReference type="AlphaFoldDB" id="A0A7L9FH15"/>
<comment type="subcellular location">
    <subcellularLocation>
        <location evidence="1">Cell membrane</location>
        <topology evidence="1">Multi-pass membrane protein</topology>
    </subcellularLocation>
</comment>
<sequence length="237" mass="26968">MSEEKRVEIISLSYRLVHAHNLHLWSFLAVSGAVMLAIQYFSWLAYAVGYPAAVLLRLDPAVDAVTLGVQILRILHRILGVLWGIMIIVYGIYLVGFRKLEVLRPLRKPLKEQVAEVKALAGRYILGKPLPKEVEEKLDRHNVFVAYLALLLAVAFALLAFSGASMVFLPLTIEQYRLMLLLHDIGFYLSLLFVYLHLFASLHPANAPILRAMFRDGTVTLEEAKQHMPQWLKRKIK</sequence>
<evidence type="ECO:0000256" key="4">
    <source>
        <dbReference type="ARBA" id="ARBA00022989"/>
    </source>
</evidence>
<keyword evidence="3 6" id="KW-0812">Transmembrane</keyword>
<dbReference type="GO" id="GO:0022904">
    <property type="term" value="P:respiratory electron transport chain"/>
    <property type="evidence" value="ECO:0007669"/>
    <property type="project" value="InterPro"/>
</dbReference>
<organism evidence="8 9">
    <name type="scientific">Infirmifilum lucidum</name>
    <dbReference type="NCBI Taxonomy" id="2776706"/>
    <lineage>
        <taxon>Archaea</taxon>
        <taxon>Thermoproteota</taxon>
        <taxon>Thermoprotei</taxon>
        <taxon>Thermofilales</taxon>
        <taxon>Thermofilaceae</taxon>
        <taxon>Infirmifilum</taxon>
    </lineage>
</organism>
<dbReference type="Pfam" id="PF01292">
    <property type="entry name" value="Ni_hydr_CYTB"/>
    <property type="match status" value="1"/>
</dbReference>
<reference evidence="8 9" key="1">
    <citation type="submission" date="2020-10" db="EMBL/GenBank/DDBJ databases">
        <title>Thermofilum lucidum 3507LT sp. nov. a novel member of Thermofilaceae family isolated from Chile hot spring, and proposal of description order Thermofilales.</title>
        <authorList>
            <person name="Zayulina K.S."/>
            <person name="Elcheninov A.G."/>
            <person name="Toshchakov S.V."/>
            <person name="Kublanov I.V."/>
        </authorList>
    </citation>
    <scope>NUCLEOTIDE SEQUENCE [LARGE SCALE GENOMIC DNA]</scope>
    <source>
        <strain evidence="8 9">3507LT</strain>
    </source>
</reference>
<keyword evidence="4 6" id="KW-1133">Transmembrane helix</keyword>
<feature type="transmembrane region" description="Helical" evidence="6">
    <location>
        <begin position="185"/>
        <end position="205"/>
    </location>
</feature>
<dbReference type="Proteomes" id="UP000594121">
    <property type="component" value="Chromosome"/>
</dbReference>
<dbReference type="KEGG" id="thel:IG193_00185"/>
<dbReference type="GO" id="GO:0020037">
    <property type="term" value="F:heme binding"/>
    <property type="evidence" value="ECO:0007669"/>
    <property type="project" value="TreeGrafter"/>
</dbReference>
<dbReference type="InterPro" id="IPR016174">
    <property type="entry name" value="Di-haem_cyt_TM"/>
</dbReference>
<dbReference type="PANTHER" id="PTHR30485:SF0">
    <property type="entry name" value="NI_FE-HYDROGENASE 1 B-TYPE CYTOCHROME SUBUNIT-RELATED"/>
    <property type="match status" value="1"/>
</dbReference>
<accession>A0A7L9FH15</accession>
<evidence type="ECO:0000313" key="8">
    <source>
        <dbReference type="EMBL" id="QOJ78921.1"/>
    </source>
</evidence>
<dbReference type="GO" id="GO:0009055">
    <property type="term" value="F:electron transfer activity"/>
    <property type="evidence" value="ECO:0007669"/>
    <property type="project" value="InterPro"/>
</dbReference>
<evidence type="ECO:0000256" key="3">
    <source>
        <dbReference type="ARBA" id="ARBA00022692"/>
    </source>
</evidence>
<dbReference type="GO" id="GO:0005886">
    <property type="term" value="C:plasma membrane"/>
    <property type="evidence" value="ECO:0007669"/>
    <property type="project" value="UniProtKB-SubCell"/>
</dbReference>
<evidence type="ECO:0000313" key="9">
    <source>
        <dbReference type="Proteomes" id="UP000594121"/>
    </source>
</evidence>
<dbReference type="InterPro" id="IPR011577">
    <property type="entry name" value="Cyt_b561_bac/Ni-Hgenase"/>
</dbReference>
<proteinExistence type="predicted"/>
<dbReference type="SUPFAM" id="SSF81342">
    <property type="entry name" value="Transmembrane di-heme cytochromes"/>
    <property type="match status" value="1"/>
</dbReference>
<keyword evidence="5 6" id="KW-0472">Membrane</keyword>
<feature type="transmembrane region" description="Helical" evidence="6">
    <location>
        <begin position="21"/>
        <end position="41"/>
    </location>
</feature>
<dbReference type="InterPro" id="IPR051542">
    <property type="entry name" value="Hydrogenase_cytochrome"/>
</dbReference>
<keyword evidence="9" id="KW-1185">Reference proteome</keyword>
<dbReference type="Gene3D" id="1.20.950.20">
    <property type="entry name" value="Transmembrane di-heme cytochromes, Chain C"/>
    <property type="match status" value="1"/>
</dbReference>
<name>A0A7L9FH15_9CREN</name>